<protein>
    <submittedName>
        <fullName evidence="2">Phage holin family protein</fullName>
    </submittedName>
</protein>
<keyword evidence="1" id="KW-0472">Membrane</keyword>
<dbReference type="Pfam" id="PF04020">
    <property type="entry name" value="Phage_holin_4_2"/>
    <property type="match status" value="1"/>
</dbReference>
<dbReference type="Proteomes" id="UP001589575">
    <property type="component" value="Unassembled WGS sequence"/>
</dbReference>
<feature type="transmembrane region" description="Helical" evidence="1">
    <location>
        <begin position="38"/>
        <end position="58"/>
    </location>
</feature>
<evidence type="ECO:0000313" key="2">
    <source>
        <dbReference type="EMBL" id="MFB9073258.1"/>
    </source>
</evidence>
<dbReference type="EMBL" id="JBHMFI010000001">
    <property type="protein sequence ID" value="MFB9073258.1"/>
    <property type="molecule type" value="Genomic_DNA"/>
</dbReference>
<feature type="transmembrane region" description="Helical" evidence="1">
    <location>
        <begin position="141"/>
        <end position="164"/>
    </location>
</feature>
<keyword evidence="1" id="KW-1133">Transmembrane helix</keyword>
<accession>A0ABV5G455</accession>
<feature type="transmembrane region" description="Helical" evidence="1">
    <location>
        <begin position="78"/>
        <end position="95"/>
    </location>
</feature>
<keyword evidence="3" id="KW-1185">Reference proteome</keyword>
<dbReference type="PANTHER" id="PTHR37309:SF1">
    <property type="entry name" value="SLR0284 PROTEIN"/>
    <property type="match status" value="1"/>
</dbReference>
<gene>
    <name evidence="2" type="ORF">ACFFX0_19475</name>
</gene>
<comment type="caution">
    <text evidence="2">The sequence shown here is derived from an EMBL/GenBank/DDBJ whole genome shotgun (WGS) entry which is preliminary data.</text>
</comment>
<dbReference type="PANTHER" id="PTHR37309">
    <property type="entry name" value="SLR0284 PROTEIN"/>
    <property type="match status" value="1"/>
</dbReference>
<evidence type="ECO:0000256" key="1">
    <source>
        <dbReference type="SAM" id="Phobius"/>
    </source>
</evidence>
<reference evidence="2 3" key="1">
    <citation type="submission" date="2024-09" db="EMBL/GenBank/DDBJ databases">
        <authorList>
            <person name="Sun Q."/>
            <person name="Mori K."/>
        </authorList>
    </citation>
    <scope>NUCLEOTIDE SEQUENCE [LARGE SCALE GENOMIC DNA]</scope>
    <source>
        <strain evidence="2 3">CCM 7609</strain>
    </source>
</reference>
<proteinExistence type="predicted"/>
<feature type="transmembrane region" description="Helical" evidence="1">
    <location>
        <begin position="102"/>
        <end position="129"/>
    </location>
</feature>
<organism evidence="2 3">
    <name type="scientific">Citricoccus parietis</name>
    <dbReference type="NCBI Taxonomy" id="592307"/>
    <lineage>
        <taxon>Bacteria</taxon>
        <taxon>Bacillati</taxon>
        <taxon>Actinomycetota</taxon>
        <taxon>Actinomycetes</taxon>
        <taxon>Micrococcales</taxon>
        <taxon>Micrococcaceae</taxon>
        <taxon>Citricoccus</taxon>
    </lineage>
</organism>
<name>A0ABV5G455_9MICC</name>
<evidence type="ECO:0000313" key="3">
    <source>
        <dbReference type="Proteomes" id="UP001589575"/>
    </source>
</evidence>
<sequence>MGCGSFMAHQPSPGPSMTAVSTGRVHRRAWDDGPMVKFLLRVIVNGLALWVATLILPGMEVIPSDTVGDTGDTTLNTVIAYLVIGLVFGAVNAVVKPIISLLALPLTCLTLGLFTVIINAGMLMLTVWLTSYLPMQVTVDAFWWTAVFAAIIVSVVSMIANGVFGLNRTSSRD</sequence>
<keyword evidence="1" id="KW-0812">Transmembrane</keyword>
<dbReference type="InterPro" id="IPR007165">
    <property type="entry name" value="Phage_holin_4_2"/>
</dbReference>